<dbReference type="FunFam" id="3.30.230.10:FF:000002">
    <property type="entry name" value="30S ribosomal protein S5"/>
    <property type="match status" value="1"/>
</dbReference>
<comment type="function">
    <text evidence="1 8">Located at the back of the 30S subunit body where it stabilizes the conformation of the head with respect to the body.</text>
</comment>
<dbReference type="NCBIfam" id="TIGR01021">
    <property type="entry name" value="rpsE_bact"/>
    <property type="match status" value="1"/>
</dbReference>
<dbReference type="InterPro" id="IPR014721">
    <property type="entry name" value="Ribsml_uS5_D2-typ_fold_subgr"/>
</dbReference>
<dbReference type="Pfam" id="PF03719">
    <property type="entry name" value="Ribosomal_S5_C"/>
    <property type="match status" value="1"/>
</dbReference>
<dbReference type="InterPro" id="IPR013810">
    <property type="entry name" value="Ribosomal_uS5_N"/>
</dbReference>
<keyword evidence="6 8" id="KW-0687">Ribonucleoprotein</keyword>
<dbReference type="InterPro" id="IPR005712">
    <property type="entry name" value="Ribosomal_uS5_bac-type"/>
</dbReference>
<feature type="domain" description="S5 DRBM" evidence="10">
    <location>
        <begin position="10"/>
        <end position="73"/>
    </location>
</feature>
<dbReference type="PROSITE" id="PS50881">
    <property type="entry name" value="S5_DSRBD"/>
    <property type="match status" value="1"/>
</dbReference>
<dbReference type="PANTHER" id="PTHR48277:SF1">
    <property type="entry name" value="MITOCHONDRIAL RIBOSOMAL PROTEIN S5"/>
    <property type="match status" value="1"/>
</dbReference>
<dbReference type="GO" id="GO:0015935">
    <property type="term" value="C:small ribosomal subunit"/>
    <property type="evidence" value="ECO:0007669"/>
    <property type="project" value="InterPro"/>
</dbReference>
<comment type="caution">
    <text evidence="11">The sequence shown here is derived from an EMBL/GenBank/DDBJ whole genome shotgun (WGS) entry which is preliminary data.</text>
</comment>
<dbReference type="InterPro" id="IPR000851">
    <property type="entry name" value="Ribosomal_uS5"/>
</dbReference>
<comment type="domain">
    <text evidence="8">The N-terminal domain interacts with the head of the 30S subunit; the C-terminal domain interacts with the body and contacts protein S4. The interaction surface between S4 and S5 is involved in control of translational fidelity.</text>
</comment>
<evidence type="ECO:0000259" key="10">
    <source>
        <dbReference type="PROSITE" id="PS50881"/>
    </source>
</evidence>
<comment type="similarity">
    <text evidence="2 8 9">Belongs to the universal ribosomal protein uS5 family.</text>
</comment>
<accession>A0A2J0L2T1</accession>
<protein>
    <recommendedName>
        <fullName evidence="7 8">Small ribosomal subunit protein uS5</fullName>
    </recommendedName>
</protein>
<dbReference type="GO" id="GO:0006412">
    <property type="term" value="P:translation"/>
    <property type="evidence" value="ECO:0007669"/>
    <property type="project" value="UniProtKB-UniRule"/>
</dbReference>
<dbReference type="PANTHER" id="PTHR48277">
    <property type="entry name" value="MITOCHONDRIAL RIBOSOMAL PROTEIN S5"/>
    <property type="match status" value="1"/>
</dbReference>
<evidence type="ECO:0000256" key="4">
    <source>
        <dbReference type="ARBA" id="ARBA00022884"/>
    </source>
</evidence>
<dbReference type="GO" id="GO:0005737">
    <property type="term" value="C:cytoplasm"/>
    <property type="evidence" value="ECO:0007669"/>
    <property type="project" value="UniProtKB-ARBA"/>
</dbReference>
<evidence type="ECO:0000256" key="5">
    <source>
        <dbReference type="ARBA" id="ARBA00022980"/>
    </source>
</evidence>
<dbReference type="SUPFAM" id="SSF54211">
    <property type="entry name" value="Ribosomal protein S5 domain 2-like"/>
    <property type="match status" value="1"/>
</dbReference>
<dbReference type="GO" id="GO:0019843">
    <property type="term" value="F:rRNA binding"/>
    <property type="evidence" value="ECO:0007669"/>
    <property type="project" value="UniProtKB-UniRule"/>
</dbReference>
<dbReference type="EMBL" id="PEWV01000008">
    <property type="protein sequence ID" value="PIU42403.1"/>
    <property type="molecule type" value="Genomic_DNA"/>
</dbReference>
<proteinExistence type="inferred from homology"/>
<evidence type="ECO:0000256" key="3">
    <source>
        <dbReference type="ARBA" id="ARBA00022730"/>
    </source>
</evidence>
<comment type="subunit">
    <text evidence="8">Part of the 30S ribosomal subunit. Contacts proteins S4 and S8.</text>
</comment>
<evidence type="ECO:0000256" key="1">
    <source>
        <dbReference type="ARBA" id="ARBA00003093"/>
    </source>
</evidence>
<reference evidence="11 12" key="1">
    <citation type="submission" date="2017-09" db="EMBL/GenBank/DDBJ databases">
        <title>Depth-based differentiation of microbial function through sediment-hosted aquifers and enrichment of novel symbionts in the deep terrestrial subsurface.</title>
        <authorList>
            <person name="Probst A.J."/>
            <person name="Ladd B."/>
            <person name="Jarett J.K."/>
            <person name="Geller-Mcgrath D.E."/>
            <person name="Sieber C.M."/>
            <person name="Emerson J.B."/>
            <person name="Anantharaman K."/>
            <person name="Thomas B.C."/>
            <person name="Malmstrom R."/>
            <person name="Stieglmeier M."/>
            <person name="Klingl A."/>
            <person name="Woyke T."/>
            <person name="Ryan C.M."/>
            <person name="Banfield J.F."/>
        </authorList>
    </citation>
    <scope>NUCLEOTIDE SEQUENCE [LARGE SCALE GENOMIC DNA]</scope>
    <source>
        <strain evidence="11">CG07_land_8_20_14_0_80_42_15</strain>
    </source>
</reference>
<evidence type="ECO:0000256" key="6">
    <source>
        <dbReference type="ARBA" id="ARBA00023274"/>
    </source>
</evidence>
<dbReference type="Pfam" id="PF00333">
    <property type="entry name" value="Ribosomal_S5"/>
    <property type="match status" value="1"/>
</dbReference>
<dbReference type="InterPro" id="IPR005324">
    <property type="entry name" value="Ribosomal_uS5_C"/>
</dbReference>
<gene>
    <name evidence="8" type="primary">rpsE</name>
    <name evidence="11" type="ORF">COS99_00560</name>
</gene>
<comment type="function">
    <text evidence="8">With S4 and S12 plays an important role in translational accuracy.</text>
</comment>
<evidence type="ECO:0000256" key="7">
    <source>
        <dbReference type="ARBA" id="ARBA00035255"/>
    </source>
</evidence>
<dbReference type="Gene3D" id="3.30.230.10">
    <property type="match status" value="1"/>
</dbReference>
<dbReference type="AlphaFoldDB" id="A0A2J0L2T1"/>
<evidence type="ECO:0000256" key="9">
    <source>
        <dbReference type="RuleBase" id="RU003823"/>
    </source>
</evidence>
<keyword evidence="4 8" id="KW-0694">RNA-binding</keyword>
<keyword evidence="5 8" id="KW-0689">Ribosomal protein</keyword>
<evidence type="ECO:0000313" key="12">
    <source>
        <dbReference type="Proteomes" id="UP000230052"/>
    </source>
</evidence>
<keyword evidence="3 8" id="KW-0699">rRNA-binding</keyword>
<dbReference type="InterPro" id="IPR020568">
    <property type="entry name" value="Ribosomal_Su5_D2-typ_SF"/>
</dbReference>
<evidence type="ECO:0000313" key="11">
    <source>
        <dbReference type="EMBL" id="PIU42403.1"/>
    </source>
</evidence>
<dbReference type="HAMAP" id="MF_01307_B">
    <property type="entry name" value="Ribosomal_uS5_B"/>
    <property type="match status" value="1"/>
</dbReference>
<evidence type="ECO:0000256" key="2">
    <source>
        <dbReference type="ARBA" id="ARBA00008945"/>
    </source>
</evidence>
<sequence length="160" mass="16820">METAEEQIELIEKVIAIRRVAKVVKGGRRFSFNVLAVVGDGRGNCGYGFGKANEISEAIRKALIGGKKRMFRVPMRGQTIPHAITGHFGAAKVLLKPAGPGTGVIAGGPIRALCVASGIKDILSKSLGSDNAVNVLKAGIDGLSRLKTRPVSEEPDESES</sequence>
<organism evidence="11 12">
    <name type="scientific">Candidatus Aquitaenariimonas noxiae</name>
    <dbReference type="NCBI Taxonomy" id="1974741"/>
    <lineage>
        <taxon>Bacteria</taxon>
        <taxon>Pseudomonadati</taxon>
        <taxon>Candidatus Omnitrophota</taxon>
        <taxon>Candidatus Aquitaenariimonas</taxon>
    </lineage>
</organism>
<name>A0A2J0L2T1_9BACT</name>
<dbReference type="SUPFAM" id="SSF54768">
    <property type="entry name" value="dsRNA-binding domain-like"/>
    <property type="match status" value="1"/>
</dbReference>
<dbReference type="Gene3D" id="3.30.160.20">
    <property type="match status" value="1"/>
</dbReference>
<dbReference type="GO" id="GO:0003735">
    <property type="term" value="F:structural constituent of ribosome"/>
    <property type="evidence" value="ECO:0007669"/>
    <property type="project" value="UniProtKB-UniRule"/>
</dbReference>
<evidence type="ECO:0000256" key="8">
    <source>
        <dbReference type="HAMAP-Rule" id="MF_01307"/>
    </source>
</evidence>
<dbReference type="Proteomes" id="UP000230052">
    <property type="component" value="Unassembled WGS sequence"/>
</dbReference>